<comment type="caution">
    <text evidence="2">The sequence shown here is derived from an EMBL/GenBank/DDBJ whole genome shotgun (WGS) entry which is preliminary data.</text>
</comment>
<organism evidence="2 3">
    <name type="scientific">Eumeta variegata</name>
    <name type="common">Bagworm moth</name>
    <name type="synonym">Eumeta japonica</name>
    <dbReference type="NCBI Taxonomy" id="151549"/>
    <lineage>
        <taxon>Eukaryota</taxon>
        <taxon>Metazoa</taxon>
        <taxon>Ecdysozoa</taxon>
        <taxon>Arthropoda</taxon>
        <taxon>Hexapoda</taxon>
        <taxon>Insecta</taxon>
        <taxon>Pterygota</taxon>
        <taxon>Neoptera</taxon>
        <taxon>Endopterygota</taxon>
        <taxon>Lepidoptera</taxon>
        <taxon>Glossata</taxon>
        <taxon>Ditrysia</taxon>
        <taxon>Tineoidea</taxon>
        <taxon>Psychidae</taxon>
        <taxon>Oiketicinae</taxon>
        <taxon>Eumeta</taxon>
    </lineage>
</organism>
<dbReference type="Proteomes" id="UP000299102">
    <property type="component" value="Unassembled WGS sequence"/>
</dbReference>
<evidence type="ECO:0000313" key="3">
    <source>
        <dbReference type="Proteomes" id="UP000299102"/>
    </source>
</evidence>
<proteinExistence type="predicted"/>
<keyword evidence="1" id="KW-1133">Transmembrane helix</keyword>
<feature type="transmembrane region" description="Helical" evidence="1">
    <location>
        <begin position="54"/>
        <end position="74"/>
    </location>
</feature>
<keyword evidence="3" id="KW-1185">Reference proteome</keyword>
<reference evidence="2 3" key="1">
    <citation type="journal article" date="2019" name="Commun. Biol.">
        <title>The bagworm genome reveals a unique fibroin gene that provides high tensile strength.</title>
        <authorList>
            <person name="Kono N."/>
            <person name="Nakamura H."/>
            <person name="Ohtoshi R."/>
            <person name="Tomita M."/>
            <person name="Numata K."/>
            <person name="Arakawa K."/>
        </authorList>
    </citation>
    <scope>NUCLEOTIDE SEQUENCE [LARGE SCALE GENOMIC DNA]</scope>
</reference>
<sequence length="81" mass="8823">MMFSVCKSSGGPHSTTSPHFLIHRAPFPLHQPTPPSITYLTPIQEASNALMTPLGLRVFMGGGVHLLNLLFGYVRLPPDLL</sequence>
<name>A0A4C1V0M5_EUMVA</name>
<keyword evidence="1" id="KW-0472">Membrane</keyword>
<accession>A0A4C1V0M5</accession>
<evidence type="ECO:0000313" key="2">
    <source>
        <dbReference type="EMBL" id="GBP31797.1"/>
    </source>
</evidence>
<protein>
    <submittedName>
        <fullName evidence="2">Uncharacterized protein</fullName>
    </submittedName>
</protein>
<evidence type="ECO:0000256" key="1">
    <source>
        <dbReference type="SAM" id="Phobius"/>
    </source>
</evidence>
<gene>
    <name evidence="2" type="ORF">EVAR_81563_1</name>
</gene>
<dbReference type="EMBL" id="BGZK01000251">
    <property type="protein sequence ID" value="GBP31797.1"/>
    <property type="molecule type" value="Genomic_DNA"/>
</dbReference>
<dbReference type="AlphaFoldDB" id="A0A4C1V0M5"/>
<keyword evidence="1" id="KW-0812">Transmembrane</keyword>